<evidence type="ECO:0000313" key="2">
    <source>
        <dbReference type="EMBL" id="KUG15662.1"/>
    </source>
</evidence>
<dbReference type="Gene3D" id="3.10.690.10">
    <property type="entry name" value="Bifunctional nuclease domain"/>
    <property type="match status" value="1"/>
</dbReference>
<organism evidence="2">
    <name type="scientific">hydrocarbon metagenome</name>
    <dbReference type="NCBI Taxonomy" id="938273"/>
    <lineage>
        <taxon>unclassified sequences</taxon>
        <taxon>metagenomes</taxon>
        <taxon>ecological metagenomes</taxon>
    </lineage>
</organism>
<proteinExistence type="predicted"/>
<name>A0A0W8F4I5_9ZZZZ</name>
<dbReference type="EMBL" id="LNQE01001541">
    <property type="protein sequence ID" value="KUG15662.1"/>
    <property type="molecule type" value="Genomic_DNA"/>
</dbReference>
<dbReference type="Pfam" id="PF02577">
    <property type="entry name" value="BFN_dom"/>
    <property type="match status" value="1"/>
</dbReference>
<comment type="caution">
    <text evidence="2">The sequence shown here is derived from an EMBL/GenBank/DDBJ whole genome shotgun (WGS) entry which is preliminary data.</text>
</comment>
<dbReference type="GO" id="GO:0004518">
    <property type="term" value="F:nuclease activity"/>
    <property type="evidence" value="ECO:0007669"/>
    <property type="project" value="InterPro"/>
</dbReference>
<dbReference type="InterPro" id="IPR003729">
    <property type="entry name" value="Bi_nuclease_dom"/>
</dbReference>
<reference evidence="2" key="1">
    <citation type="journal article" date="2015" name="Proc. Natl. Acad. Sci. U.S.A.">
        <title>Networks of energetic and metabolic interactions define dynamics in microbial communities.</title>
        <authorList>
            <person name="Embree M."/>
            <person name="Liu J.K."/>
            <person name="Al-Bassam M.M."/>
            <person name="Zengler K."/>
        </authorList>
    </citation>
    <scope>NUCLEOTIDE SEQUENCE</scope>
</reference>
<evidence type="ECO:0000259" key="1">
    <source>
        <dbReference type="PROSITE" id="PS51658"/>
    </source>
</evidence>
<dbReference type="PANTHER" id="PTHR15160">
    <property type="entry name" value="VON HIPPEL-LINDAU PROTEIN"/>
    <property type="match status" value="1"/>
</dbReference>
<dbReference type="PROSITE" id="PS51658">
    <property type="entry name" value="BFN"/>
    <property type="match status" value="1"/>
</dbReference>
<dbReference type="AlphaFoldDB" id="A0A0W8F4I5"/>
<accession>A0A0W8F4I5</accession>
<dbReference type="SUPFAM" id="SSF103256">
    <property type="entry name" value="Hypothetical protein TM0160"/>
    <property type="match status" value="1"/>
</dbReference>
<dbReference type="InterPro" id="IPR036104">
    <property type="entry name" value="BFN_sf"/>
</dbReference>
<gene>
    <name evidence="2" type="ORF">ASZ90_014678</name>
</gene>
<dbReference type="PANTHER" id="PTHR15160:SF1">
    <property type="entry name" value="VON HIPPEL-LINDAU DISEASE TUMOR SUPPRESSOR"/>
    <property type="match status" value="1"/>
</dbReference>
<sequence length="138" mass="15268">MAKNAFGASPAVILTMEDESCLPIYIGLWEAMSIHAALQNEIPPRPLTHDLFVEFFQHLGITLKSLVIDSLNEGVYYATMVLVQDHHEVTLDCRPSDGIAIGIRCHTRILIDEDVVRQSAIPAGELPELLDIRSYLAG</sequence>
<protein>
    <recommendedName>
        <fullName evidence="1">BFN domain-containing protein</fullName>
    </recommendedName>
</protein>
<feature type="domain" description="BFN" evidence="1">
    <location>
        <begin position="1"/>
        <end position="123"/>
    </location>
</feature>